<gene>
    <name evidence="3" type="primary">zapE</name>
    <name evidence="4" type="ORF">HOP52_01475</name>
</gene>
<keyword evidence="2 3" id="KW-0067">ATP-binding</keyword>
<evidence type="ECO:0000256" key="1">
    <source>
        <dbReference type="ARBA" id="ARBA00022741"/>
    </source>
</evidence>
<dbReference type="InterPro" id="IPR027417">
    <property type="entry name" value="P-loop_NTPase"/>
</dbReference>
<evidence type="ECO:0000313" key="4">
    <source>
        <dbReference type="EMBL" id="MCG6656448.1"/>
    </source>
</evidence>
<keyword evidence="3 4" id="KW-0132">Cell division</keyword>
<sequence>MCATVPPVGSSEVVGSTPLQRYRADLERDDFQHDPAQERAIEHLQRLHDALLAAPRTEPRAVTTGRGLKSRVAGLLGRRTSPADEPVLPDIQGLYLWGGVGRGKTYLMDVFHESLPFPDKMRTHFHRFMQRVHNELEHYKGEKNPLTLIAGKFAAEARVICFDEFFVKDITDAMILANLLEALFQRGVVLVATSNIVPDELYKDGLQRARFLPAIELLNRHCKVVNVDSGIDYRLRALERAEIFHAPLDEAAEVELARSFREIAGQAGEQEVPIEINHRVLHARRLHDDVVWFEFRELCDGPRSQNDYIELAREYHTVLVSNVTRMSGATDDQARRFINLVDEFYDRGVKLLMSAEAPAEQLYADGRLTFEFQRTLSRLQEMQSHEYLALPHKP</sequence>
<organism evidence="4 5">
    <name type="scientific">Billgrantia campisalis</name>
    <dbReference type="NCBI Taxonomy" id="74661"/>
    <lineage>
        <taxon>Bacteria</taxon>
        <taxon>Pseudomonadati</taxon>
        <taxon>Pseudomonadota</taxon>
        <taxon>Gammaproteobacteria</taxon>
        <taxon>Oceanospirillales</taxon>
        <taxon>Halomonadaceae</taxon>
        <taxon>Billgrantia</taxon>
    </lineage>
</organism>
<dbReference type="EMBL" id="JABFUC010000001">
    <property type="protein sequence ID" value="MCG6656448.1"/>
    <property type="molecule type" value="Genomic_DNA"/>
</dbReference>
<comment type="similarity">
    <text evidence="3">Belongs to the AFG1 ATPase family. ZapE subfamily.</text>
</comment>
<evidence type="ECO:0000256" key="3">
    <source>
        <dbReference type="HAMAP-Rule" id="MF_01919"/>
    </source>
</evidence>
<comment type="caution">
    <text evidence="4">The sequence shown here is derived from an EMBL/GenBank/DDBJ whole genome shotgun (WGS) entry which is preliminary data.</text>
</comment>
<feature type="binding site" evidence="3">
    <location>
        <begin position="98"/>
        <end position="105"/>
    </location>
    <ligand>
        <name>ATP</name>
        <dbReference type="ChEBI" id="CHEBI:30616"/>
    </ligand>
</feature>
<keyword evidence="3" id="KW-0131">Cell cycle</keyword>
<evidence type="ECO:0000313" key="5">
    <source>
        <dbReference type="Proteomes" id="UP000814385"/>
    </source>
</evidence>
<keyword evidence="5" id="KW-1185">Reference proteome</keyword>
<dbReference type="InterPro" id="IPR030870">
    <property type="entry name" value="ZapE"/>
</dbReference>
<dbReference type="RefSeq" id="WP_238975239.1">
    <property type="nucleotide sequence ID" value="NZ_JABFUC010000001.1"/>
</dbReference>
<dbReference type="HAMAP" id="MF_01919">
    <property type="entry name" value="ZapE"/>
    <property type="match status" value="1"/>
</dbReference>
<evidence type="ECO:0000256" key="2">
    <source>
        <dbReference type="ARBA" id="ARBA00022840"/>
    </source>
</evidence>
<comment type="function">
    <text evidence="3">Reduces the stability of FtsZ polymers in the presence of ATP.</text>
</comment>
<keyword evidence="3" id="KW-0963">Cytoplasm</keyword>
<dbReference type="GO" id="GO:0051301">
    <property type="term" value="P:cell division"/>
    <property type="evidence" value="ECO:0007669"/>
    <property type="project" value="UniProtKB-KW"/>
</dbReference>
<proteinExistence type="inferred from homology"/>
<keyword evidence="3" id="KW-0378">Hydrolase</keyword>
<comment type="subunit">
    <text evidence="3">Interacts with FtsZ.</text>
</comment>
<dbReference type="NCBIfam" id="NF040713">
    <property type="entry name" value="ZapE"/>
    <property type="match status" value="1"/>
</dbReference>
<dbReference type="PANTHER" id="PTHR12169">
    <property type="entry name" value="ATPASE N2B"/>
    <property type="match status" value="1"/>
</dbReference>
<comment type="subcellular location">
    <subcellularLocation>
        <location evidence="3">Cytoplasm</location>
    </subcellularLocation>
</comment>
<reference evidence="4 5" key="1">
    <citation type="submission" date="2020-05" db="EMBL/GenBank/DDBJ databases">
        <title>Comparative genomic analysis of denitrifying bacteria from Halomonas genus.</title>
        <authorList>
            <person name="Wang L."/>
            <person name="Shao Z."/>
        </authorList>
    </citation>
    <scope>NUCLEOTIDE SEQUENCE [LARGE SCALE GENOMIC DNA]</scope>
    <source>
        <strain evidence="4 5">A4</strain>
    </source>
</reference>
<dbReference type="Gene3D" id="3.40.50.300">
    <property type="entry name" value="P-loop containing nucleotide triphosphate hydrolases"/>
    <property type="match status" value="1"/>
</dbReference>
<dbReference type="Proteomes" id="UP000814385">
    <property type="component" value="Unassembled WGS sequence"/>
</dbReference>
<keyword evidence="1 3" id="KW-0547">Nucleotide-binding</keyword>
<dbReference type="SUPFAM" id="SSF52540">
    <property type="entry name" value="P-loop containing nucleoside triphosphate hydrolases"/>
    <property type="match status" value="1"/>
</dbReference>
<dbReference type="InterPro" id="IPR005654">
    <property type="entry name" value="ATPase_AFG1-like"/>
</dbReference>
<name>A0ABS9P3T2_9GAMM</name>
<dbReference type="PANTHER" id="PTHR12169:SF6">
    <property type="entry name" value="AFG1-LIKE ATPASE"/>
    <property type="match status" value="1"/>
</dbReference>
<dbReference type="Pfam" id="PF03969">
    <property type="entry name" value="AFG1_ATPase"/>
    <property type="match status" value="1"/>
</dbReference>
<protein>
    <recommendedName>
        <fullName evidence="3">Cell division protein ZapE</fullName>
    </recommendedName>
    <alternativeName>
        <fullName evidence="3">Z ring-associated protein ZapE</fullName>
    </alternativeName>
</protein>
<accession>A0ABS9P3T2</accession>